<feature type="domain" description="NADH-Ubiquinone oxidoreductase (complex I) chain 5 N-terminal" evidence="10">
    <location>
        <begin position="62"/>
        <end position="109"/>
    </location>
</feature>
<dbReference type="PRINTS" id="PR01434">
    <property type="entry name" value="NADHDHGNASE5"/>
</dbReference>
<feature type="compositionally biased region" description="Basic and acidic residues" evidence="7">
    <location>
        <begin position="514"/>
        <end position="530"/>
    </location>
</feature>
<feature type="transmembrane region" description="Helical" evidence="8">
    <location>
        <begin position="79"/>
        <end position="97"/>
    </location>
</feature>
<proteinExistence type="predicted"/>
<evidence type="ECO:0000313" key="12">
    <source>
        <dbReference type="Proteomes" id="UP001165641"/>
    </source>
</evidence>
<comment type="function">
    <text evidence="1">NDH-1 shuttles electrons from NADH, via FMN and iron-sulfur (Fe-S) centers, to quinones in the respiratory chain. The immediate electron acceptor for the enzyme in this species is believed to be ubiquinone. Couples the redox reaction to proton translocation (for every two electrons transferred, four hydrogen ions are translocated across the cytoplasmic membrane), and thus conserves the redox energy in a proton gradient.</text>
</comment>
<evidence type="ECO:0000256" key="3">
    <source>
        <dbReference type="ARBA" id="ARBA00022692"/>
    </source>
</evidence>
<dbReference type="PRINTS" id="PR01435">
    <property type="entry name" value="NPOXDRDTASE5"/>
</dbReference>
<feature type="transmembrane region" description="Helical" evidence="8">
    <location>
        <begin position="226"/>
        <end position="248"/>
    </location>
</feature>
<feature type="transmembrane region" description="Helical" evidence="8">
    <location>
        <begin position="580"/>
        <end position="598"/>
    </location>
</feature>
<feature type="transmembrane region" description="Helical" evidence="8">
    <location>
        <begin position="427"/>
        <end position="451"/>
    </location>
</feature>
<dbReference type="InterPro" id="IPR003945">
    <property type="entry name" value="NU5C-like"/>
</dbReference>
<evidence type="ECO:0000256" key="7">
    <source>
        <dbReference type="SAM" id="MobiDB-lite"/>
    </source>
</evidence>
<evidence type="ECO:0000256" key="6">
    <source>
        <dbReference type="RuleBase" id="RU000320"/>
    </source>
</evidence>
<reference evidence="11" key="1">
    <citation type="submission" date="2022-12" db="EMBL/GenBank/DDBJ databases">
        <title>Paracoccus onchidii sp. nov., isolated from a marine invertebrate from the South China Sea.</title>
        <authorList>
            <person name="Xu S."/>
            <person name="Liu Z."/>
            <person name="Xu Y."/>
        </authorList>
    </citation>
    <scope>NUCLEOTIDE SEQUENCE</scope>
    <source>
        <strain evidence="11">Z330</strain>
    </source>
</reference>
<protein>
    <submittedName>
        <fullName evidence="11">NADH-quinone oxidoreductase subunit L</fullName>
    </submittedName>
</protein>
<keyword evidence="4 8" id="KW-1133">Transmembrane helix</keyword>
<feature type="transmembrane region" description="Helical" evidence="8">
    <location>
        <begin position="141"/>
        <end position="160"/>
    </location>
</feature>
<evidence type="ECO:0000256" key="1">
    <source>
        <dbReference type="ARBA" id="ARBA00002378"/>
    </source>
</evidence>
<feature type="transmembrane region" description="Helical" evidence="8">
    <location>
        <begin position="472"/>
        <end position="490"/>
    </location>
</feature>
<dbReference type="InterPro" id="IPR001516">
    <property type="entry name" value="Proton_antipo_N"/>
</dbReference>
<feature type="transmembrane region" description="Helical" evidence="8">
    <location>
        <begin position="288"/>
        <end position="309"/>
    </location>
</feature>
<evidence type="ECO:0000259" key="9">
    <source>
        <dbReference type="Pfam" id="PF00361"/>
    </source>
</evidence>
<evidence type="ECO:0000256" key="5">
    <source>
        <dbReference type="ARBA" id="ARBA00023136"/>
    </source>
</evidence>
<dbReference type="NCBIfam" id="TIGR01974">
    <property type="entry name" value="NDH_I_L"/>
    <property type="match status" value="1"/>
</dbReference>
<dbReference type="EMBL" id="JAQBIE010000001">
    <property type="protein sequence ID" value="MDB6176130.1"/>
    <property type="molecule type" value="Genomic_DNA"/>
</dbReference>
<feature type="domain" description="NADH:quinone oxidoreductase/Mrp antiporter transmembrane" evidence="9">
    <location>
        <begin position="135"/>
        <end position="438"/>
    </location>
</feature>
<dbReference type="Pfam" id="PF00662">
    <property type="entry name" value="Proton_antipo_N"/>
    <property type="match status" value="1"/>
</dbReference>
<comment type="caution">
    <text evidence="11">The sequence shown here is derived from an EMBL/GenBank/DDBJ whole genome shotgun (WGS) entry which is preliminary data.</text>
</comment>
<keyword evidence="3 6" id="KW-0812">Transmembrane</keyword>
<sequence>MAQFILFAPLLGAIIAGFGWRMIGEQAAQYLTTGILFAACLFSWIIFLGFDGEVRHLPVMDWVVSGDFTSEWAIRLDRLTAIMLIVVTSVSALVHLYSMGYMAHDENFTHDENYKARFFAYLSFFTFAMLMLVTADNLLQMFFGWEGVGVASYLLIGFYYKKQSAGAAAMKAFIVNRVGDFGFLLGIFGLFWMTGSIQFDTIFGQVPALAQTQMHFLWRDWNAAEVLAVLLFIGAMGKSAQLLLHTWLPDAMEGPTPVSALIHAATMVTAGVFLVCRMSPLYEFAPDAKTFITVIGATTAFFAATVGLVQNDIKRVIAYSTCSQLGYMFVAAGVGVYSVAMFHLLTHAFFKAMLFLGAGSVIHAMHHEQDMRNYGGLRKKIPLTFWAMLIGTLAITGVGIPLTHIGFAGFLSKDAVIESAWAGNNYAFWMLVIAAAFTSFYSWRLMFLTFWGKPRGDHHAHEHAHESPRVMTVPLGVLAVGAIFAGMVWYGPFFGSHDKVAQFFHMGHGEAHATAEHGGEADAHGDDHGAPADATHAVDAPEGAETGHAEVAAPVGGAIYMHPDNHVLDEAHHAPTWVKVSPFIAMLSGLLLAWIFYIRSPEAPAKLAAQQPVLYRFLLNKWYFDEVYDVVFVRPAKWLGRTLWTGGDGAVIDGAINGVAMGIIPRLTRFAGRLQSGYLFHYAFAMVLGIVGLLIWVMMRGTH</sequence>
<comment type="subcellular location">
    <subcellularLocation>
        <location evidence="2">Endomembrane system</location>
        <topology evidence="2">Multi-pass membrane protein</topology>
    </subcellularLocation>
    <subcellularLocation>
        <location evidence="6">Membrane</location>
        <topology evidence="6">Multi-pass membrane protein</topology>
    </subcellularLocation>
</comment>
<dbReference type="PANTHER" id="PTHR42829">
    <property type="entry name" value="NADH-UBIQUINONE OXIDOREDUCTASE CHAIN 5"/>
    <property type="match status" value="1"/>
</dbReference>
<evidence type="ECO:0000259" key="10">
    <source>
        <dbReference type="Pfam" id="PF00662"/>
    </source>
</evidence>
<dbReference type="RefSeq" id="WP_271887257.1">
    <property type="nucleotide sequence ID" value="NZ_JAQBIE010000001.1"/>
</dbReference>
<evidence type="ECO:0000313" key="11">
    <source>
        <dbReference type="EMBL" id="MDB6176130.1"/>
    </source>
</evidence>
<dbReference type="InterPro" id="IPR001750">
    <property type="entry name" value="ND/Mrp_TM"/>
</dbReference>
<dbReference type="InterPro" id="IPR018393">
    <property type="entry name" value="NADHpl_OxRdtase_5_subgr"/>
</dbReference>
<evidence type="ECO:0000256" key="4">
    <source>
        <dbReference type="ARBA" id="ARBA00022989"/>
    </source>
</evidence>
<keyword evidence="12" id="KW-1185">Reference proteome</keyword>
<feature type="transmembrane region" description="Helical" evidence="8">
    <location>
        <begin position="118"/>
        <end position="135"/>
    </location>
</feature>
<accession>A0ABT4ZBW2</accession>
<dbReference type="Proteomes" id="UP001165641">
    <property type="component" value="Unassembled WGS sequence"/>
</dbReference>
<feature type="transmembrane region" description="Helical" evidence="8">
    <location>
        <begin position="316"/>
        <end position="338"/>
    </location>
</feature>
<evidence type="ECO:0000256" key="8">
    <source>
        <dbReference type="SAM" id="Phobius"/>
    </source>
</evidence>
<name>A0ABT4ZBW2_9RHOB</name>
<organism evidence="11 12">
    <name type="scientific">Paracoccus onchidii</name>
    <dbReference type="NCBI Taxonomy" id="3017813"/>
    <lineage>
        <taxon>Bacteria</taxon>
        <taxon>Pseudomonadati</taxon>
        <taxon>Pseudomonadota</taxon>
        <taxon>Alphaproteobacteria</taxon>
        <taxon>Rhodobacterales</taxon>
        <taxon>Paracoccaceae</taxon>
        <taxon>Paracoccus</taxon>
    </lineage>
</organism>
<feature type="transmembrane region" description="Helical" evidence="8">
    <location>
        <begin position="30"/>
        <end position="50"/>
    </location>
</feature>
<feature type="transmembrane region" description="Helical" evidence="8">
    <location>
        <begin position="344"/>
        <end position="362"/>
    </location>
</feature>
<feature type="transmembrane region" description="Helical" evidence="8">
    <location>
        <begin position="181"/>
        <end position="206"/>
    </location>
</feature>
<dbReference type="NCBIfam" id="NF005141">
    <property type="entry name" value="PRK06590.1"/>
    <property type="match status" value="1"/>
</dbReference>
<dbReference type="PANTHER" id="PTHR42829:SF2">
    <property type="entry name" value="NADH-UBIQUINONE OXIDOREDUCTASE CHAIN 5"/>
    <property type="match status" value="1"/>
</dbReference>
<keyword evidence="5 8" id="KW-0472">Membrane</keyword>
<feature type="transmembrane region" description="Helical" evidence="8">
    <location>
        <begin position="6"/>
        <end position="23"/>
    </location>
</feature>
<feature type="transmembrane region" description="Helical" evidence="8">
    <location>
        <begin position="679"/>
        <end position="699"/>
    </location>
</feature>
<feature type="region of interest" description="Disordered" evidence="7">
    <location>
        <begin position="514"/>
        <end position="535"/>
    </location>
</feature>
<gene>
    <name evidence="11" type="primary">nuoL</name>
    <name evidence="11" type="ORF">PAF17_01245</name>
</gene>
<evidence type="ECO:0000256" key="2">
    <source>
        <dbReference type="ARBA" id="ARBA00004127"/>
    </source>
</evidence>
<dbReference type="Gene3D" id="1.20.5.2700">
    <property type="match status" value="1"/>
</dbReference>
<feature type="transmembrane region" description="Helical" evidence="8">
    <location>
        <begin position="383"/>
        <end position="407"/>
    </location>
</feature>
<feature type="transmembrane region" description="Helical" evidence="8">
    <location>
        <begin position="260"/>
        <end position="282"/>
    </location>
</feature>
<dbReference type="Pfam" id="PF00361">
    <property type="entry name" value="Proton_antipo_M"/>
    <property type="match status" value="1"/>
</dbReference>